<keyword evidence="3" id="KW-0843">Virulence</keyword>
<evidence type="ECO:0000256" key="5">
    <source>
        <dbReference type="ARBA" id="ARBA00023139"/>
    </source>
</evidence>
<accession>A0A0E1WXN3</accession>
<gene>
    <name evidence="9" type="ORF">BALG_02871</name>
</gene>
<evidence type="ECO:0000256" key="8">
    <source>
        <dbReference type="SAM" id="SignalP"/>
    </source>
</evidence>
<feature type="chain" id="PRO_5002388915" description="Type IV secretion system putative lipoprotein virB7" evidence="8">
    <location>
        <begin position="24"/>
        <end position="57"/>
    </location>
</feature>
<dbReference type="PROSITE" id="PS51257">
    <property type="entry name" value="PROKAR_LIPOPROTEIN"/>
    <property type="match status" value="1"/>
</dbReference>
<feature type="signal peptide" evidence="8">
    <location>
        <begin position="1"/>
        <end position="23"/>
    </location>
</feature>
<dbReference type="GeneID" id="93015960"/>
<evidence type="ECO:0000256" key="3">
    <source>
        <dbReference type="ARBA" id="ARBA00023026"/>
    </source>
</evidence>
<keyword evidence="2 8" id="KW-0732">Signal</keyword>
<keyword evidence="4" id="KW-0472">Membrane</keyword>
<feature type="region of interest" description="Disordered" evidence="7">
    <location>
        <begin position="35"/>
        <end position="57"/>
    </location>
</feature>
<reference evidence="9" key="1">
    <citation type="submission" date="2009-01" db="EMBL/GenBank/DDBJ databases">
        <title>The Genome Sequence of Brucella pinnipedialis M292/94/1.</title>
        <authorList>
            <consortium name="The Broad Institute Genome Sequencing Platform"/>
            <person name="Ward D."/>
            <person name="Young S.K."/>
            <person name="Kodira C.D."/>
            <person name="Zeng Q."/>
            <person name="Koehrsen M."/>
            <person name="Alvarado L."/>
            <person name="Berlin A."/>
            <person name="Borenstein D."/>
            <person name="Chen Z."/>
            <person name="Engels R."/>
            <person name="Freedman E."/>
            <person name="Gellesch M."/>
            <person name="Goldberg J."/>
            <person name="Griggs A."/>
            <person name="Gujja S."/>
            <person name="Heiman D."/>
            <person name="Hepburn T."/>
            <person name="Howarth C."/>
            <person name="Jen D."/>
            <person name="Larson L."/>
            <person name="Lewis B."/>
            <person name="Mehta T."/>
            <person name="Park D."/>
            <person name="Pearson M."/>
            <person name="Roberts A."/>
            <person name="Saif S."/>
            <person name="Shea T."/>
            <person name="Shenoy N."/>
            <person name="Sisk P."/>
            <person name="Stolte C."/>
            <person name="Sykes S."/>
            <person name="Walk T."/>
            <person name="White J."/>
            <person name="Yandava C."/>
            <person name="Whatmore A.M."/>
            <person name="Perrett L.L."/>
            <person name="O'Callaghan D."/>
            <person name="Nusbaum C."/>
            <person name="Galagan J."/>
            <person name="Birren B."/>
        </authorList>
    </citation>
    <scope>NUCLEOTIDE SEQUENCE [LARGE SCALE GENOMIC DNA]</scope>
    <source>
        <strain evidence="9">M292/94/1</strain>
    </source>
</reference>
<protein>
    <recommendedName>
        <fullName evidence="1">Type IV secretion system putative lipoprotein virB7</fullName>
    </recommendedName>
</protein>
<dbReference type="HOGENOM" id="CLU_211045_0_0_5"/>
<proteinExistence type="predicted"/>
<evidence type="ECO:0000256" key="2">
    <source>
        <dbReference type="ARBA" id="ARBA00022729"/>
    </source>
</evidence>
<evidence type="ECO:0000256" key="6">
    <source>
        <dbReference type="ARBA" id="ARBA00023288"/>
    </source>
</evidence>
<name>A0A0E1WXN3_9HYPH</name>
<evidence type="ECO:0000256" key="1">
    <source>
        <dbReference type="ARBA" id="ARBA00017922"/>
    </source>
</evidence>
<dbReference type="EMBL" id="EQ999534">
    <property type="protein sequence ID" value="EEZ29518.1"/>
    <property type="molecule type" value="Genomic_DNA"/>
</dbReference>
<dbReference type="InterPro" id="IPR012640">
    <property type="entry name" value="Membr_lipoprot_lipid_attach_CS"/>
</dbReference>
<keyword evidence="5" id="KW-0564">Palmitate</keyword>
<evidence type="ECO:0000256" key="4">
    <source>
        <dbReference type="ARBA" id="ARBA00023136"/>
    </source>
</evidence>
<keyword evidence="6" id="KW-0449">Lipoprotein</keyword>
<evidence type="ECO:0000313" key="9">
    <source>
        <dbReference type="EMBL" id="EEZ29518.1"/>
    </source>
</evidence>
<dbReference type="Proteomes" id="UP000004659">
    <property type="component" value="Unassembled WGS sequence"/>
</dbReference>
<dbReference type="Pfam" id="PF08139">
    <property type="entry name" value="LPAM_1"/>
    <property type="match status" value="1"/>
</dbReference>
<organism evidence="9">
    <name type="scientific">Brucella pinnipedialis M292/94/1</name>
    <dbReference type="NCBI Taxonomy" id="520462"/>
    <lineage>
        <taxon>Bacteria</taxon>
        <taxon>Pseudomonadati</taxon>
        <taxon>Pseudomonadota</taxon>
        <taxon>Alphaproteobacteria</taxon>
        <taxon>Hyphomicrobiales</taxon>
        <taxon>Brucellaceae</taxon>
        <taxon>Brucella/Ochrobactrum group</taxon>
        <taxon>Brucella</taxon>
    </lineage>
</organism>
<evidence type="ECO:0000256" key="7">
    <source>
        <dbReference type="SAM" id="MobiDB-lite"/>
    </source>
</evidence>
<dbReference type="RefSeq" id="WP_002966516.1">
    <property type="nucleotide sequence ID" value="NZ_EQ999534.1"/>
</dbReference>
<dbReference type="AlphaFoldDB" id="A0A0E1WXN3"/>
<sequence length="57" mass="5931">MKKVILAFVATAFLAGCTTTGPAVVPVLDGKPRVPVNKSVPAKPPLAQPNPVDTYED</sequence>